<evidence type="ECO:0000313" key="2">
    <source>
        <dbReference type="Proteomes" id="UP000320593"/>
    </source>
</evidence>
<reference evidence="1 2" key="1">
    <citation type="submission" date="2019-07" db="EMBL/GenBank/DDBJ databases">
        <title>Genomic Encyclopedia of Archaeal and Bacterial Type Strains, Phase II (KMG-II): from individual species to whole genera.</title>
        <authorList>
            <person name="Goeker M."/>
        </authorList>
    </citation>
    <scope>NUCLEOTIDE SEQUENCE [LARGE SCALE GENOMIC DNA]</scope>
    <source>
        <strain evidence="1 2">ATCC BAA-252</strain>
    </source>
</reference>
<comment type="caution">
    <text evidence="1">The sequence shown here is derived from an EMBL/GenBank/DDBJ whole genome shotgun (WGS) entry which is preliminary data.</text>
</comment>
<keyword evidence="2" id="KW-1185">Reference proteome</keyword>
<proteinExistence type="predicted"/>
<name>A0A562TJ90_9HYPH</name>
<dbReference type="AlphaFoldDB" id="A0A562TJ90"/>
<evidence type="ECO:0000313" key="1">
    <source>
        <dbReference type="EMBL" id="TWI93348.1"/>
    </source>
</evidence>
<dbReference type="RefSeq" id="WP_145340813.1">
    <property type="nucleotide sequence ID" value="NZ_SMLY01000059.1"/>
</dbReference>
<organism evidence="1 2">
    <name type="scientific">Roseibium hamelinense</name>
    <dbReference type="NCBI Taxonomy" id="150831"/>
    <lineage>
        <taxon>Bacteria</taxon>
        <taxon>Pseudomonadati</taxon>
        <taxon>Pseudomonadota</taxon>
        <taxon>Alphaproteobacteria</taxon>
        <taxon>Hyphomicrobiales</taxon>
        <taxon>Stappiaceae</taxon>
        <taxon>Roseibium</taxon>
    </lineage>
</organism>
<accession>A0A562TJ90</accession>
<dbReference type="EMBL" id="VLLF01000001">
    <property type="protein sequence ID" value="TWI93348.1"/>
    <property type="molecule type" value="Genomic_DNA"/>
</dbReference>
<gene>
    <name evidence="1" type="ORF">JM93_00904</name>
</gene>
<protein>
    <submittedName>
        <fullName evidence="1">Uncharacterized protein</fullName>
    </submittedName>
</protein>
<dbReference type="Proteomes" id="UP000320593">
    <property type="component" value="Unassembled WGS sequence"/>
</dbReference>
<sequence>MFEKLGAGLGGRDLTEGEDAVISTADRSCFDGLDGVFTKQGDLAAAEARRIDDTLAGLSDAIDTVLA</sequence>